<protein>
    <recommendedName>
        <fullName evidence="1">UBC core domain-containing protein</fullName>
    </recommendedName>
</protein>
<evidence type="ECO:0000313" key="3">
    <source>
        <dbReference type="Proteomes" id="UP000692954"/>
    </source>
</evidence>
<dbReference type="EMBL" id="CAJJDN010000117">
    <property type="protein sequence ID" value="CAD8118545.1"/>
    <property type="molecule type" value="Genomic_DNA"/>
</dbReference>
<dbReference type="AlphaFoldDB" id="A0A8S1QUC9"/>
<proteinExistence type="predicted"/>
<dbReference type="Proteomes" id="UP000692954">
    <property type="component" value="Unassembled WGS sequence"/>
</dbReference>
<evidence type="ECO:0000259" key="1">
    <source>
        <dbReference type="Pfam" id="PF00179"/>
    </source>
</evidence>
<organism evidence="2 3">
    <name type="scientific">Paramecium sonneborni</name>
    <dbReference type="NCBI Taxonomy" id="65129"/>
    <lineage>
        <taxon>Eukaryota</taxon>
        <taxon>Sar</taxon>
        <taxon>Alveolata</taxon>
        <taxon>Ciliophora</taxon>
        <taxon>Intramacronucleata</taxon>
        <taxon>Oligohymenophorea</taxon>
        <taxon>Peniculida</taxon>
        <taxon>Parameciidae</taxon>
        <taxon>Paramecium</taxon>
    </lineage>
</organism>
<feature type="domain" description="UBC core" evidence="1">
    <location>
        <begin position="70"/>
        <end position="184"/>
    </location>
</feature>
<sequence>MQNQKIKILSNTAAQPQQNKIKILPDIKVDQDRQPFFSSLLDETLMTILTNGNKYNLFAYMDKDVVIEQFWNFEFEGQNVFKGKKISGVLKFQPDHPARPPKFYFNPVQSNGQVDQVIQHENIYGDHSLCIPMLNDQVWNQSNIPYDILQAIEHIFANPNWVEGSDAPANPIFSSKSEQEKKQIQLKQAKFLPDFKLNSE</sequence>
<evidence type="ECO:0000313" key="2">
    <source>
        <dbReference type="EMBL" id="CAD8118545.1"/>
    </source>
</evidence>
<name>A0A8S1QUC9_9CILI</name>
<accession>A0A8S1QUC9</accession>
<dbReference type="CDD" id="cd00195">
    <property type="entry name" value="UBCc_UEV"/>
    <property type="match status" value="1"/>
</dbReference>
<keyword evidence="3" id="KW-1185">Reference proteome</keyword>
<gene>
    <name evidence="2" type="ORF">PSON_ATCC_30995.1.T1170181</name>
</gene>
<dbReference type="InterPro" id="IPR000608">
    <property type="entry name" value="UBC"/>
</dbReference>
<reference evidence="2" key="1">
    <citation type="submission" date="2021-01" db="EMBL/GenBank/DDBJ databases">
        <authorList>
            <consortium name="Genoscope - CEA"/>
            <person name="William W."/>
        </authorList>
    </citation>
    <scope>NUCLEOTIDE SEQUENCE</scope>
</reference>
<comment type="caution">
    <text evidence="2">The sequence shown here is derived from an EMBL/GenBank/DDBJ whole genome shotgun (WGS) entry which is preliminary data.</text>
</comment>
<dbReference type="Pfam" id="PF00179">
    <property type="entry name" value="UQ_con"/>
    <property type="match status" value="1"/>
</dbReference>